<comment type="cofactor">
    <cofactor evidence="13">
        <name>Mg(2+)</name>
        <dbReference type="ChEBI" id="CHEBI:18420"/>
    </cofactor>
    <text evidence="13">Binds 2 magnesium ions per subunit. They probably participate in the reaction catalyzed by the enzyme. May bind an additional third magnesium ion after substrate binding.</text>
</comment>
<dbReference type="SUPFAM" id="SSF47807">
    <property type="entry name" value="5' to 3' exonuclease, C-terminal subdomain"/>
    <property type="match status" value="1"/>
</dbReference>
<keyword evidence="13" id="KW-0228">DNA excision</keyword>
<dbReference type="EC" id="3.1.-.-" evidence="13"/>
<evidence type="ECO:0000256" key="6">
    <source>
        <dbReference type="ARBA" id="ARBA00022801"/>
    </source>
</evidence>
<dbReference type="PRINTS" id="PR00853">
    <property type="entry name" value="XPGRADSUPER"/>
</dbReference>
<evidence type="ECO:0000256" key="1">
    <source>
        <dbReference type="ARBA" id="ARBA00004123"/>
    </source>
</evidence>
<comment type="subcellular location">
    <subcellularLocation>
        <location evidence="1 13">Nucleus</location>
    </subcellularLocation>
</comment>
<dbReference type="InterPro" id="IPR008918">
    <property type="entry name" value="HhH2"/>
</dbReference>
<feature type="domain" description="XPG-I" evidence="14">
    <location>
        <begin position="138"/>
        <end position="208"/>
    </location>
</feature>
<name>A0A4P9ZMN5_9FUNG</name>
<dbReference type="EMBL" id="ML003226">
    <property type="protein sequence ID" value="RKP34385.1"/>
    <property type="molecule type" value="Genomic_DNA"/>
</dbReference>
<protein>
    <recommendedName>
        <fullName evidence="13">Exonuclease 1</fullName>
        <ecNumber evidence="13">3.1.-.-</ecNumber>
    </recommendedName>
</protein>
<keyword evidence="8 13" id="KW-0460">Magnesium</keyword>
<dbReference type="SMART" id="SM00279">
    <property type="entry name" value="HhH2"/>
    <property type="match status" value="1"/>
</dbReference>
<keyword evidence="9 13" id="KW-0267">Excision nuclease</keyword>
<keyword evidence="10 13" id="KW-0238">DNA-binding</keyword>
<evidence type="ECO:0000259" key="15">
    <source>
        <dbReference type="SMART" id="SM00485"/>
    </source>
</evidence>
<dbReference type="PROSITE" id="PS00841">
    <property type="entry name" value="XPG_1"/>
    <property type="match status" value="1"/>
</dbReference>
<evidence type="ECO:0000256" key="10">
    <source>
        <dbReference type="ARBA" id="ARBA00023125"/>
    </source>
</evidence>
<comment type="function">
    <text evidence="13">5'-&gt;3' double-stranded DNA exonuclease which may also possess a cryptic 3'-&gt;5' double-stranded DNA exonuclease activity. Functions in DNA mismatch repair.</text>
</comment>
<dbReference type="Proteomes" id="UP000268162">
    <property type="component" value="Unassembled WGS sequence"/>
</dbReference>
<keyword evidence="3 13" id="KW-0540">Nuclease</keyword>
<evidence type="ECO:0000256" key="2">
    <source>
        <dbReference type="ARBA" id="ARBA00010563"/>
    </source>
</evidence>
<keyword evidence="5 13" id="KW-0227">DNA damage</keyword>
<evidence type="ECO:0000256" key="4">
    <source>
        <dbReference type="ARBA" id="ARBA00022723"/>
    </source>
</evidence>
<dbReference type="PANTHER" id="PTHR11081:SF8">
    <property type="entry name" value="EXONUCLEASE 1"/>
    <property type="match status" value="1"/>
</dbReference>
<dbReference type="FunFam" id="1.10.150.20:FF:000011">
    <property type="entry name" value="exonuclease 1"/>
    <property type="match status" value="1"/>
</dbReference>
<dbReference type="GO" id="GO:0006310">
    <property type="term" value="P:DNA recombination"/>
    <property type="evidence" value="ECO:0007669"/>
    <property type="project" value="TreeGrafter"/>
</dbReference>
<keyword evidence="6 13" id="KW-0378">Hydrolase</keyword>
<feature type="domain" description="XPG N-terminal" evidence="15">
    <location>
        <begin position="1"/>
        <end position="99"/>
    </location>
</feature>
<dbReference type="InterPro" id="IPR037315">
    <property type="entry name" value="EXO1_H3TH"/>
</dbReference>
<dbReference type="SUPFAM" id="SSF88723">
    <property type="entry name" value="PIN domain-like"/>
    <property type="match status" value="1"/>
</dbReference>
<keyword evidence="12 13" id="KW-0539">Nucleus</keyword>
<dbReference type="InterPro" id="IPR006086">
    <property type="entry name" value="XPG-I_dom"/>
</dbReference>
<reference evidence="17" key="1">
    <citation type="journal article" date="2018" name="Nat. Microbiol.">
        <title>Leveraging single-cell genomics to expand the fungal tree of life.</title>
        <authorList>
            <person name="Ahrendt S.R."/>
            <person name="Quandt C.A."/>
            <person name="Ciobanu D."/>
            <person name="Clum A."/>
            <person name="Salamov A."/>
            <person name="Andreopoulos B."/>
            <person name="Cheng J.F."/>
            <person name="Woyke T."/>
            <person name="Pelin A."/>
            <person name="Henrissat B."/>
            <person name="Reynolds N.K."/>
            <person name="Benny G.L."/>
            <person name="Smith M.E."/>
            <person name="James T.Y."/>
            <person name="Grigoriev I.V."/>
        </authorList>
    </citation>
    <scope>NUCLEOTIDE SEQUENCE [LARGE SCALE GENOMIC DNA]</scope>
    <source>
        <strain evidence="17">RSA 468</strain>
    </source>
</reference>
<dbReference type="CDD" id="cd09857">
    <property type="entry name" value="PIN_EXO1"/>
    <property type="match status" value="1"/>
</dbReference>
<dbReference type="Gene3D" id="1.10.150.20">
    <property type="entry name" value="5' to 3' exonuclease, C-terminal subdomain"/>
    <property type="match status" value="1"/>
</dbReference>
<evidence type="ECO:0000313" key="17">
    <source>
        <dbReference type="Proteomes" id="UP000268162"/>
    </source>
</evidence>
<dbReference type="GO" id="GO:0003677">
    <property type="term" value="F:DNA binding"/>
    <property type="evidence" value="ECO:0007669"/>
    <property type="project" value="UniProtKB-UniRule"/>
</dbReference>
<dbReference type="SMART" id="SM00485">
    <property type="entry name" value="XPGN"/>
    <property type="match status" value="1"/>
</dbReference>
<dbReference type="GO" id="GO:0006298">
    <property type="term" value="P:mismatch repair"/>
    <property type="evidence" value="ECO:0007669"/>
    <property type="project" value="TreeGrafter"/>
</dbReference>
<organism evidence="16 17">
    <name type="scientific">Dimargaris cristalligena</name>
    <dbReference type="NCBI Taxonomy" id="215637"/>
    <lineage>
        <taxon>Eukaryota</taxon>
        <taxon>Fungi</taxon>
        <taxon>Fungi incertae sedis</taxon>
        <taxon>Zoopagomycota</taxon>
        <taxon>Kickxellomycotina</taxon>
        <taxon>Dimargaritomycetes</taxon>
        <taxon>Dimargaritales</taxon>
        <taxon>Dimargaritaceae</taxon>
        <taxon>Dimargaris</taxon>
    </lineage>
</organism>
<dbReference type="GO" id="GO:0005634">
    <property type="term" value="C:nucleus"/>
    <property type="evidence" value="ECO:0007669"/>
    <property type="project" value="UniProtKB-SubCell"/>
</dbReference>
<evidence type="ECO:0000256" key="11">
    <source>
        <dbReference type="ARBA" id="ARBA00023204"/>
    </source>
</evidence>
<keyword evidence="4 13" id="KW-0479">Metal-binding</keyword>
<dbReference type="GO" id="GO:0035312">
    <property type="term" value="F:5'-3' DNA exonuclease activity"/>
    <property type="evidence" value="ECO:0007669"/>
    <property type="project" value="UniProtKB-UniRule"/>
</dbReference>
<evidence type="ECO:0000256" key="9">
    <source>
        <dbReference type="ARBA" id="ARBA00022881"/>
    </source>
</evidence>
<accession>A0A4P9ZMN5</accession>
<dbReference type="Pfam" id="PF00867">
    <property type="entry name" value="XPG_I"/>
    <property type="match status" value="1"/>
</dbReference>
<evidence type="ECO:0000256" key="3">
    <source>
        <dbReference type="ARBA" id="ARBA00022722"/>
    </source>
</evidence>
<dbReference type="InterPro" id="IPR006085">
    <property type="entry name" value="XPG_DNA_repair_N"/>
</dbReference>
<evidence type="ECO:0000256" key="7">
    <source>
        <dbReference type="ARBA" id="ARBA00022839"/>
    </source>
</evidence>
<sequence>MGISQLLPLLKSIQQPVHLSDLSGCCVAIDAYVWLHKGAFGCATEIGLNKPTDRFVQYCMQFVNLMKHHNIKPLLVFDGGPLPSKQYTEDDRYAKREKAQAQALQLYHRGSRREATELFQRCVDITPELALQLIERLRREKVDYIVAPYEADAQLYYLEKIGLVDAVITEDSDLLVFGCQRVIFKLDQQGNGVEIRRANFRHVQGLQMAQWSDQTFRHMCILSGCDYLPSIPRIGLKTAYQLLKKHVTAERVLQTLRLEGKYQVPPGYEAEFQRADRTFLHQRVFDPFDRVVKPLNPIPNGLDEQGLHFIGA</sequence>
<dbReference type="FunFam" id="3.40.50.1010:FF:000002">
    <property type="entry name" value="Exonuclease 1, putative"/>
    <property type="match status" value="1"/>
</dbReference>
<dbReference type="InterPro" id="IPR044752">
    <property type="entry name" value="PIN-like_EXO1"/>
</dbReference>
<evidence type="ECO:0000313" key="16">
    <source>
        <dbReference type="EMBL" id="RKP34385.1"/>
    </source>
</evidence>
<dbReference type="GO" id="GO:0017108">
    <property type="term" value="F:5'-flap endonuclease activity"/>
    <property type="evidence" value="ECO:0007669"/>
    <property type="project" value="TreeGrafter"/>
</dbReference>
<dbReference type="InterPro" id="IPR006084">
    <property type="entry name" value="XPG/Rad2"/>
</dbReference>
<keyword evidence="11 13" id="KW-0234">DNA repair</keyword>
<keyword evidence="17" id="KW-1185">Reference proteome</keyword>
<dbReference type="Pfam" id="PF00752">
    <property type="entry name" value="XPG_N"/>
    <property type="match status" value="1"/>
</dbReference>
<dbReference type="SMART" id="SM00484">
    <property type="entry name" value="XPGI"/>
    <property type="match status" value="1"/>
</dbReference>
<dbReference type="InterPro" id="IPR036279">
    <property type="entry name" value="5-3_exonuclease_C_sf"/>
</dbReference>
<dbReference type="Gene3D" id="3.40.50.1010">
    <property type="entry name" value="5'-nuclease"/>
    <property type="match status" value="1"/>
</dbReference>
<keyword evidence="7 13" id="KW-0269">Exonuclease</keyword>
<proteinExistence type="inferred from homology"/>
<dbReference type="InterPro" id="IPR029060">
    <property type="entry name" value="PIN-like_dom_sf"/>
</dbReference>
<evidence type="ECO:0000256" key="12">
    <source>
        <dbReference type="ARBA" id="ARBA00023242"/>
    </source>
</evidence>
<gene>
    <name evidence="16" type="ORF">BJ085DRAFT_21417</name>
</gene>
<evidence type="ECO:0000259" key="14">
    <source>
        <dbReference type="SMART" id="SM00484"/>
    </source>
</evidence>
<evidence type="ECO:0000256" key="5">
    <source>
        <dbReference type="ARBA" id="ARBA00022763"/>
    </source>
</evidence>
<dbReference type="CDD" id="cd09908">
    <property type="entry name" value="H3TH_EXO1"/>
    <property type="match status" value="1"/>
</dbReference>
<evidence type="ECO:0000256" key="13">
    <source>
        <dbReference type="RuleBase" id="RU910737"/>
    </source>
</evidence>
<dbReference type="InterPro" id="IPR019974">
    <property type="entry name" value="XPG_CS"/>
</dbReference>
<dbReference type="GO" id="GO:0046872">
    <property type="term" value="F:metal ion binding"/>
    <property type="evidence" value="ECO:0007669"/>
    <property type="project" value="UniProtKB-UniRule"/>
</dbReference>
<evidence type="ECO:0000256" key="8">
    <source>
        <dbReference type="ARBA" id="ARBA00022842"/>
    </source>
</evidence>
<dbReference type="PANTHER" id="PTHR11081">
    <property type="entry name" value="FLAP ENDONUCLEASE FAMILY MEMBER"/>
    <property type="match status" value="1"/>
</dbReference>
<comment type="similarity">
    <text evidence="2 13">Belongs to the XPG/RAD2 endonuclease family. EXO1 subfamily.</text>
</comment>
<dbReference type="AlphaFoldDB" id="A0A4P9ZMN5"/>
<dbReference type="STRING" id="215637.A0A4P9ZMN5"/>